<feature type="domain" description="Transcriptional regulator LmrA/YxaF-like C-terminal" evidence="5">
    <location>
        <begin position="93"/>
        <end position="191"/>
    </location>
</feature>
<proteinExistence type="predicted"/>
<evidence type="ECO:0000256" key="1">
    <source>
        <dbReference type="ARBA" id="ARBA00023015"/>
    </source>
</evidence>
<dbReference type="EMBL" id="BHYM01000035">
    <property type="protein sequence ID" value="GCE40267.1"/>
    <property type="molecule type" value="Genomic_DNA"/>
</dbReference>
<dbReference type="GO" id="GO:0003677">
    <property type="term" value="F:DNA binding"/>
    <property type="evidence" value="ECO:0007669"/>
    <property type="project" value="UniProtKB-KW"/>
</dbReference>
<dbReference type="Pfam" id="PF21993">
    <property type="entry name" value="TetR_C_13_2"/>
    <property type="match status" value="1"/>
</dbReference>
<keyword evidence="2" id="KW-0238">DNA-binding</keyword>
<keyword evidence="3" id="KW-0804">Transcription</keyword>
<reference evidence="6 7" key="1">
    <citation type="submission" date="2018-11" db="EMBL/GenBank/DDBJ databases">
        <title>Microbial catabolism of amino acid.</title>
        <authorList>
            <person name="Hibi M."/>
            <person name="Ogawa J."/>
        </authorList>
    </citation>
    <scope>NUCLEOTIDE SEQUENCE [LARGE SCALE GENOMIC DNA]</scope>
    <source>
        <strain evidence="6 7">C31-06</strain>
    </source>
</reference>
<dbReference type="PANTHER" id="PTHR47506">
    <property type="entry name" value="TRANSCRIPTIONAL REGULATORY PROTEIN"/>
    <property type="match status" value="1"/>
</dbReference>
<dbReference type="InterPro" id="IPR054156">
    <property type="entry name" value="YxaF_TetR_C"/>
</dbReference>
<gene>
    <name evidence="6" type="ORF">Rhow_003910</name>
</gene>
<dbReference type="InterPro" id="IPR036271">
    <property type="entry name" value="Tet_transcr_reg_TetR-rel_C_sf"/>
</dbReference>
<feature type="domain" description="HTH tetR-type" evidence="4">
    <location>
        <begin position="21"/>
        <end position="67"/>
    </location>
</feature>
<keyword evidence="7" id="KW-1185">Reference proteome</keyword>
<evidence type="ECO:0000313" key="7">
    <source>
        <dbReference type="Proteomes" id="UP000287519"/>
    </source>
</evidence>
<keyword evidence="1" id="KW-0805">Transcription regulation</keyword>
<evidence type="ECO:0000313" key="6">
    <source>
        <dbReference type="EMBL" id="GCE40267.1"/>
    </source>
</evidence>
<dbReference type="InterPro" id="IPR001647">
    <property type="entry name" value="HTH_TetR"/>
</dbReference>
<evidence type="ECO:0000256" key="3">
    <source>
        <dbReference type="ARBA" id="ARBA00023163"/>
    </source>
</evidence>
<dbReference type="SUPFAM" id="SSF48498">
    <property type="entry name" value="Tetracyclin repressor-like, C-terminal domain"/>
    <property type="match status" value="1"/>
</dbReference>
<dbReference type="Gene3D" id="1.10.357.10">
    <property type="entry name" value="Tetracycline Repressor, domain 2"/>
    <property type="match status" value="1"/>
</dbReference>
<accession>A0A402C9V5</accession>
<evidence type="ECO:0000259" key="4">
    <source>
        <dbReference type="Pfam" id="PF00440"/>
    </source>
</evidence>
<name>A0A402C9V5_RHOWR</name>
<dbReference type="Proteomes" id="UP000287519">
    <property type="component" value="Unassembled WGS sequence"/>
</dbReference>
<dbReference type="InterPro" id="IPR009057">
    <property type="entry name" value="Homeodomain-like_sf"/>
</dbReference>
<sequence length="205" mass="21636">MGCAPSATVGGRKVNDTKARILGTSSDLFRRNGYTGTGLKQVATEARAPFGSIYHFFPGGKQQLGEEVIRTSGEEYARLVFSILDAHPDILEGIEVGFRLAGETLVATDYADACPIATVALEVASTNEVLRVATADVFTSWIDSGSALLRSRGFGEADARRLILGFVTSLEGAFVLARALRSTEPLDAAGATVLAAARACLPPRE</sequence>
<evidence type="ECO:0000256" key="2">
    <source>
        <dbReference type="ARBA" id="ARBA00023125"/>
    </source>
</evidence>
<dbReference type="PANTHER" id="PTHR47506:SF3">
    <property type="entry name" value="HTH-TYPE TRANSCRIPTIONAL REGULATOR LMRA"/>
    <property type="match status" value="1"/>
</dbReference>
<comment type="caution">
    <text evidence="6">The sequence shown here is derived from an EMBL/GenBank/DDBJ whole genome shotgun (WGS) entry which is preliminary data.</text>
</comment>
<protein>
    <submittedName>
        <fullName evidence="6">Possible transcriptional regulator</fullName>
    </submittedName>
</protein>
<dbReference type="AlphaFoldDB" id="A0A402C9V5"/>
<organism evidence="6 7">
    <name type="scientific">Rhodococcus wratislaviensis</name>
    <name type="common">Tsukamurella wratislaviensis</name>
    <dbReference type="NCBI Taxonomy" id="44752"/>
    <lineage>
        <taxon>Bacteria</taxon>
        <taxon>Bacillati</taxon>
        <taxon>Actinomycetota</taxon>
        <taxon>Actinomycetes</taxon>
        <taxon>Mycobacteriales</taxon>
        <taxon>Nocardiaceae</taxon>
        <taxon>Rhodococcus</taxon>
    </lineage>
</organism>
<dbReference type="Pfam" id="PF00440">
    <property type="entry name" value="TetR_N"/>
    <property type="match status" value="1"/>
</dbReference>
<dbReference type="SUPFAM" id="SSF46689">
    <property type="entry name" value="Homeodomain-like"/>
    <property type="match status" value="1"/>
</dbReference>
<evidence type="ECO:0000259" key="5">
    <source>
        <dbReference type="Pfam" id="PF21993"/>
    </source>
</evidence>